<dbReference type="PANTHER" id="PTHR31672:SF13">
    <property type="entry name" value="F-BOX PROTEIN CPR30-LIKE"/>
    <property type="match status" value="1"/>
</dbReference>
<comment type="caution">
    <text evidence="3">The sequence shown here is derived from an EMBL/GenBank/DDBJ whole genome shotgun (WGS) entry which is preliminary data.</text>
</comment>
<evidence type="ECO:0000313" key="3">
    <source>
        <dbReference type="EMBL" id="KAL3628790.1"/>
    </source>
</evidence>
<evidence type="ECO:0000313" key="4">
    <source>
        <dbReference type="Proteomes" id="UP001632038"/>
    </source>
</evidence>
<proteinExistence type="predicted"/>
<evidence type="ECO:0000259" key="2">
    <source>
        <dbReference type="Pfam" id="PF07734"/>
    </source>
</evidence>
<gene>
    <name evidence="3" type="ORF">CASFOL_027836</name>
</gene>
<dbReference type="Proteomes" id="UP001632038">
    <property type="component" value="Unassembled WGS sequence"/>
</dbReference>
<protein>
    <recommendedName>
        <fullName evidence="5">F-box domain-containing protein</fullName>
    </recommendedName>
</protein>
<dbReference type="InterPro" id="IPR050796">
    <property type="entry name" value="SCF_F-box_component"/>
</dbReference>
<evidence type="ECO:0000259" key="1">
    <source>
        <dbReference type="Pfam" id="PF00646"/>
    </source>
</evidence>
<organism evidence="3 4">
    <name type="scientific">Castilleja foliolosa</name>
    <dbReference type="NCBI Taxonomy" id="1961234"/>
    <lineage>
        <taxon>Eukaryota</taxon>
        <taxon>Viridiplantae</taxon>
        <taxon>Streptophyta</taxon>
        <taxon>Embryophyta</taxon>
        <taxon>Tracheophyta</taxon>
        <taxon>Spermatophyta</taxon>
        <taxon>Magnoliopsida</taxon>
        <taxon>eudicotyledons</taxon>
        <taxon>Gunneridae</taxon>
        <taxon>Pentapetalae</taxon>
        <taxon>asterids</taxon>
        <taxon>lamiids</taxon>
        <taxon>Lamiales</taxon>
        <taxon>Orobanchaceae</taxon>
        <taxon>Pedicularideae</taxon>
        <taxon>Castillejinae</taxon>
        <taxon>Castilleja</taxon>
    </lineage>
</organism>
<dbReference type="InterPro" id="IPR011043">
    <property type="entry name" value="Gal_Oxase/kelch_b-propeller"/>
</dbReference>
<dbReference type="EMBL" id="JAVIJP010000036">
    <property type="protein sequence ID" value="KAL3628790.1"/>
    <property type="molecule type" value="Genomic_DNA"/>
</dbReference>
<dbReference type="PANTHER" id="PTHR31672">
    <property type="entry name" value="BNACNNG10540D PROTEIN"/>
    <property type="match status" value="1"/>
</dbReference>
<evidence type="ECO:0008006" key="5">
    <source>
        <dbReference type="Google" id="ProtNLM"/>
    </source>
</evidence>
<dbReference type="InterPro" id="IPR006527">
    <property type="entry name" value="F-box-assoc_dom_typ1"/>
</dbReference>
<accession>A0ABD3CFX9</accession>
<dbReference type="AlphaFoldDB" id="A0ABD3CFX9"/>
<dbReference type="InterPro" id="IPR017451">
    <property type="entry name" value="F-box-assoc_interact_dom"/>
</dbReference>
<dbReference type="NCBIfam" id="TIGR01640">
    <property type="entry name" value="F_box_assoc_1"/>
    <property type="match status" value="1"/>
</dbReference>
<dbReference type="Pfam" id="PF07734">
    <property type="entry name" value="FBA_1"/>
    <property type="match status" value="1"/>
</dbReference>
<dbReference type="InterPro" id="IPR036047">
    <property type="entry name" value="F-box-like_dom_sf"/>
</dbReference>
<dbReference type="SUPFAM" id="SSF50965">
    <property type="entry name" value="Galactose oxidase, central domain"/>
    <property type="match status" value="1"/>
</dbReference>
<dbReference type="InterPro" id="IPR001810">
    <property type="entry name" value="F-box_dom"/>
</dbReference>
<name>A0ABD3CFX9_9LAMI</name>
<dbReference type="Pfam" id="PF00646">
    <property type="entry name" value="F-box"/>
    <property type="match status" value="1"/>
</dbReference>
<keyword evidence="4" id="KW-1185">Reference proteome</keyword>
<feature type="domain" description="F-box" evidence="1">
    <location>
        <begin position="23"/>
        <end position="57"/>
    </location>
</feature>
<feature type="domain" description="F-box associated beta-propeller type 1" evidence="2">
    <location>
        <begin position="83"/>
        <end position="348"/>
    </location>
</feature>
<sequence length="383" mass="44251">MAPKKLKNSQETYPTAASLADCEDLVLCILARLPVKSIIRFKSVCKSWNHLLSTREFVKMQFKLSNESKNQSFLVHRVNRNDSNTISVFNIQSDEKKAKFLDHPFNYTKIDIVGCCRGLVCIKCGKGFVLWNPAMNLSKTVSPLKDHGDDFKVSPGFGYDAEGDDFKVVRIVFLIEKLRFRKFVSCVEVYSVNSDSWTTIDPGFQFSEMWYYWIYNSVIVNGNPYWVGRVVEEFKYVLICFDMSKLVLKIVPLTSLDYNNAEQAIEFVDLNGSLGALVFNFEIQIDLNERIVYVDTWVFDEVEQIWTKSHRVVPIEVKIMNQVLQCLKDGRVLGMGPKHQLIVFNSESKCVNGLFNIRQGFDIYDYTASLEYIQGMEKDTRWH</sequence>
<dbReference type="Gene3D" id="1.20.1280.50">
    <property type="match status" value="1"/>
</dbReference>
<dbReference type="CDD" id="cd22157">
    <property type="entry name" value="F-box_AtFBW1-like"/>
    <property type="match status" value="1"/>
</dbReference>
<dbReference type="SUPFAM" id="SSF81383">
    <property type="entry name" value="F-box domain"/>
    <property type="match status" value="1"/>
</dbReference>
<reference evidence="4" key="1">
    <citation type="journal article" date="2024" name="IScience">
        <title>Strigolactones Initiate the Formation of Haustorium-like Structures in Castilleja.</title>
        <authorList>
            <person name="Buerger M."/>
            <person name="Peterson D."/>
            <person name="Chory J."/>
        </authorList>
    </citation>
    <scope>NUCLEOTIDE SEQUENCE [LARGE SCALE GENOMIC DNA]</scope>
</reference>